<name>A0AA39Q3Z1_9AGAR</name>
<dbReference type="Proteomes" id="UP001175228">
    <property type="component" value="Unassembled WGS sequence"/>
</dbReference>
<reference evidence="1" key="1">
    <citation type="submission" date="2023-06" db="EMBL/GenBank/DDBJ databases">
        <authorList>
            <consortium name="Lawrence Berkeley National Laboratory"/>
            <person name="Ahrendt S."/>
            <person name="Sahu N."/>
            <person name="Indic B."/>
            <person name="Wong-Bajracharya J."/>
            <person name="Merenyi Z."/>
            <person name="Ke H.-M."/>
            <person name="Monk M."/>
            <person name="Kocsube S."/>
            <person name="Drula E."/>
            <person name="Lipzen A."/>
            <person name="Balint B."/>
            <person name="Henrissat B."/>
            <person name="Andreopoulos B."/>
            <person name="Martin F.M."/>
            <person name="Harder C.B."/>
            <person name="Rigling D."/>
            <person name="Ford K.L."/>
            <person name="Foster G.D."/>
            <person name="Pangilinan J."/>
            <person name="Papanicolaou A."/>
            <person name="Barry K."/>
            <person name="LaButti K."/>
            <person name="Viragh M."/>
            <person name="Koriabine M."/>
            <person name="Yan M."/>
            <person name="Riley R."/>
            <person name="Champramary S."/>
            <person name="Plett K.L."/>
            <person name="Tsai I.J."/>
            <person name="Slot J."/>
            <person name="Sipos G."/>
            <person name="Plett J."/>
            <person name="Nagy L.G."/>
            <person name="Grigoriev I.V."/>
        </authorList>
    </citation>
    <scope>NUCLEOTIDE SEQUENCE</scope>
    <source>
        <strain evidence="1">HWK02</strain>
    </source>
</reference>
<comment type="caution">
    <text evidence="1">The sequence shown here is derived from an EMBL/GenBank/DDBJ whole genome shotgun (WGS) entry which is preliminary data.</text>
</comment>
<protein>
    <submittedName>
        <fullName evidence="1">Uncharacterized protein</fullName>
    </submittedName>
</protein>
<accession>A0AA39Q3Z1</accession>
<gene>
    <name evidence="1" type="ORF">EDD18DRAFT_1332575</name>
</gene>
<dbReference type="AlphaFoldDB" id="A0AA39Q3Z1"/>
<proteinExistence type="predicted"/>
<sequence>MTLSRAEWQFLQSVYNAVNYSKDPLMEGKGHNIHVGPSIQDKREYLYYFIGNCNVAQQEALRNEGISRYRQTEQLCTKLCTPLLILLLKTNHPDVSMPRQP</sequence>
<evidence type="ECO:0000313" key="2">
    <source>
        <dbReference type="Proteomes" id="UP001175228"/>
    </source>
</evidence>
<keyword evidence="2" id="KW-1185">Reference proteome</keyword>
<organism evidence="1 2">
    <name type="scientific">Armillaria luteobubalina</name>
    <dbReference type="NCBI Taxonomy" id="153913"/>
    <lineage>
        <taxon>Eukaryota</taxon>
        <taxon>Fungi</taxon>
        <taxon>Dikarya</taxon>
        <taxon>Basidiomycota</taxon>
        <taxon>Agaricomycotina</taxon>
        <taxon>Agaricomycetes</taxon>
        <taxon>Agaricomycetidae</taxon>
        <taxon>Agaricales</taxon>
        <taxon>Marasmiineae</taxon>
        <taxon>Physalacriaceae</taxon>
        <taxon>Armillaria</taxon>
    </lineage>
</organism>
<dbReference type="EMBL" id="JAUEPU010000018">
    <property type="protein sequence ID" value="KAK0495185.1"/>
    <property type="molecule type" value="Genomic_DNA"/>
</dbReference>
<evidence type="ECO:0000313" key="1">
    <source>
        <dbReference type="EMBL" id="KAK0495185.1"/>
    </source>
</evidence>